<keyword evidence="2" id="KW-1185">Reference proteome</keyword>
<proteinExistence type="predicted"/>
<dbReference type="EMBL" id="JBHTCF010000020">
    <property type="protein sequence ID" value="MFC7309220.1"/>
    <property type="molecule type" value="Genomic_DNA"/>
</dbReference>
<reference evidence="2" key="1">
    <citation type="journal article" date="2019" name="Int. J. Syst. Evol. Microbiol.">
        <title>The Global Catalogue of Microorganisms (GCM) 10K type strain sequencing project: providing services to taxonomists for standard genome sequencing and annotation.</title>
        <authorList>
            <consortium name="The Broad Institute Genomics Platform"/>
            <consortium name="The Broad Institute Genome Sequencing Center for Infectious Disease"/>
            <person name="Wu L."/>
            <person name="Ma J."/>
        </authorList>
    </citation>
    <scope>NUCLEOTIDE SEQUENCE [LARGE SCALE GENOMIC DNA]</scope>
    <source>
        <strain evidence="2">SYNS20</strain>
    </source>
</reference>
<accession>A0ABW2JV34</accession>
<name>A0ABW2JV34_9ACTN</name>
<gene>
    <name evidence="1" type="ORF">ACFQVC_34055</name>
</gene>
<organism evidence="1 2">
    <name type="scientific">Streptomyces monticola</name>
    <dbReference type="NCBI Taxonomy" id="2666263"/>
    <lineage>
        <taxon>Bacteria</taxon>
        <taxon>Bacillati</taxon>
        <taxon>Actinomycetota</taxon>
        <taxon>Actinomycetes</taxon>
        <taxon>Kitasatosporales</taxon>
        <taxon>Streptomycetaceae</taxon>
        <taxon>Streptomyces</taxon>
    </lineage>
</organism>
<dbReference type="RefSeq" id="WP_381837944.1">
    <property type="nucleotide sequence ID" value="NZ_JBHTCF010000020.1"/>
</dbReference>
<protein>
    <submittedName>
        <fullName evidence="1">Uncharacterized protein</fullName>
    </submittedName>
</protein>
<sequence>MNDTPEREQAASGHESALYAYLVNGFRNVSDTLDEKYSTLRVDPLLAELAARVASDPESDDVRQALLYALNSREVSGAGETVQYFGHRFKLNWLRAEVDKRYRDATAKVDLRRARYYELMLEAFSDGWEDRDFFPSLDHP</sequence>
<dbReference type="Proteomes" id="UP001596523">
    <property type="component" value="Unassembled WGS sequence"/>
</dbReference>
<evidence type="ECO:0000313" key="2">
    <source>
        <dbReference type="Proteomes" id="UP001596523"/>
    </source>
</evidence>
<evidence type="ECO:0000313" key="1">
    <source>
        <dbReference type="EMBL" id="MFC7309220.1"/>
    </source>
</evidence>
<comment type="caution">
    <text evidence="1">The sequence shown here is derived from an EMBL/GenBank/DDBJ whole genome shotgun (WGS) entry which is preliminary data.</text>
</comment>